<evidence type="ECO:0000313" key="3">
    <source>
        <dbReference type="Proteomes" id="UP000311382"/>
    </source>
</evidence>
<evidence type="ECO:0000313" key="2">
    <source>
        <dbReference type="EMBL" id="TNY20395.1"/>
    </source>
</evidence>
<comment type="caution">
    <text evidence="2">The sequence shown here is derived from an EMBL/GenBank/DDBJ whole genome shotgun (WGS) entry which is preliminary data.</text>
</comment>
<proteinExistence type="predicted"/>
<dbReference type="EMBL" id="SOZI01000068">
    <property type="protein sequence ID" value="TNY20395.1"/>
    <property type="molecule type" value="Genomic_DNA"/>
</dbReference>
<gene>
    <name evidence="2" type="ORF">DMC30DRAFT_352404</name>
</gene>
<evidence type="ECO:0000256" key="1">
    <source>
        <dbReference type="SAM" id="MobiDB-lite"/>
    </source>
</evidence>
<feature type="compositionally biased region" description="Low complexity" evidence="1">
    <location>
        <begin position="224"/>
        <end position="235"/>
    </location>
</feature>
<reference evidence="2 3" key="1">
    <citation type="submission" date="2019-03" db="EMBL/GenBank/DDBJ databases">
        <title>Rhodosporidium diobovatum UCD-FST 08-225 genome sequencing, assembly, and annotation.</title>
        <authorList>
            <person name="Fakankun I.U."/>
            <person name="Fristensky B."/>
            <person name="Levin D.B."/>
        </authorList>
    </citation>
    <scope>NUCLEOTIDE SEQUENCE [LARGE SCALE GENOMIC DNA]</scope>
    <source>
        <strain evidence="2 3">UCD-FST 08-225</strain>
    </source>
</reference>
<keyword evidence="3" id="KW-1185">Reference proteome</keyword>
<dbReference type="Proteomes" id="UP000311382">
    <property type="component" value="Unassembled WGS sequence"/>
</dbReference>
<name>A0A5C5FUQ7_9BASI</name>
<dbReference type="STRING" id="5288.A0A5C5FUQ7"/>
<protein>
    <submittedName>
        <fullName evidence="2">Uncharacterized protein</fullName>
    </submittedName>
</protein>
<dbReference type="AlphaFoldDB" id="A0A5C5FUQ7"/>
<feature type="region of interest" description="Disordered" evidence="1">
    <location>
        <begin position="224"/>
        <end position="247"/>
    </location>
</feature>
<accession>A0A5C5FUQ7</accession>
<organism evidence="2 3">
    <name type="scientific">Rhodotorula diobovata</name>
    <dbReference type="NCBI Taxonomy" id="5288"/>
    <lineage>
        <taxon>Eukaryota</taxon>
        <taxon>Fungi</taxon>
        <taxon>Dikarya</taxon>
        <taxon>Basidiomycota</taxon>
        <taxon>Pucciniomycotina</taxon>
        <taxon>Microbotryomycetes</taxon>
        <taxon>Sporidiobolales</taxon>
        <taxon>Sporidiobolaceae</taxon>
        <taxon>Rhodotorula</taxon>
    </lineage>
</organism>
<dbReference type="OrthoDB" id="3176531at2759"/>
<sequence length="517" mass="56550">MGAAGLWLSPVRPSLGQQRQEIRLTGTSEQYRLALERQYTCPNPRLALPTSLLDPRHLSAPVPLPSTSPDFSLTLTYDTTVCNAFSLTISRTDKAHCAAVEASIEPSADPALSTWIKERLGPDSFIVQVDGAERRMDHTPTRYVGACEYAFEFRLANAGPVWVNVTHANQNYEAFREDNLVAGTRHRPELLMTPLVAVPLQLDVCSPSCPTHYAPRLGASSPASYPLAPSTSTSSAPPPCGPRARAGTLTGSYIPTPPIDQLYPPFAVPLTFHLATHSRTSTGYDAFVPSQCAWMHAGVRFADHAPCTRRDERVLFLGDSHGRAAFDVVKVRLEGGGAVASSSVKMEMRNATIGNLFMVRALTRRDPFLIKPLTCELVGTFDALVVSAGTHSAAFDCPTTSKFLSYFSARLSSLSDLLRTCRPPSAAPGRLVFLTMPVQHQHLHDHDCRTGPRVSYWNAELARIARAGGWEVVDVEEYSKPNAVDQRIMDGIHYLMLDAAEPIADDLIDRLEICDVE</sequence>
<dbReference type="SUPFAM" id="SSF52266">
    <property type="entry name" value="SGNH hydrolase"/>
    <property type="match status" value="1"/>
</dbReference>